<dbReference type="AlphaFoldDB" id="A0A7N4Q046"/>
<dbReference type="Gene3D" id="1.10.268.20">
    <property type="match status" value="2"/>
</dbReference>
<proteinExistence type="predicted"/>
<dbReference type="Ensembl" id="ENSSHAT00000035432.1">
    <property type="protein sequence ID" value="ENSSHAP00000044528.1"/>
    <property type="gene ID" value="ENSSHAG00000026122.1"/>
</dbReference>
<reference evidence="3" key="2">
    <citation type="submission" date="2025-08" db="UniProtKB">
        <authorList>
            <consortium name="Ensembl"/>
        </authorList>
    </citation>
    <scope>IDENTIFICATION</scope>
</reference>
<protein>
    <recommendedName>
        <fullName evidence="2">DUF5600 domain-containing protein</fullName>
    </recommendedName>
</protein>
<dbReference type="GeneTree" id="ENSGT00940000159256"/>
<feature type="domain" description="DUF5600" evidence="2">
    <location>
        <begin position="128"/>
        <end position="186"/>
    </location>
</feature>
<evidence type="ECO:0000313" key="4">
    <source>
        <dbReference type="Proteomes" id="UP000007648"/>
    </source>
</evidence>
<dbReference type="InterPro" id="IPR040990">
    <property type="entry name" value="DUF5600"/>
</dbReference>
<evidence type="ECO:0000259" key="2">
    <source>
        <dbReference type="Pfam" id="PF18150"/>
    </source>
</evidence>
<dbReference type="InParanoid" id="A0A7N4Q046"/>
<feature type="compositionally biased region" description="Gly residues" evidence="1">
    <location>
        <begin position="235"/>
        <end position="250"/>
    </location>
</feature>
<keyword evidence="4" id="KW-1185">Reference proteome</keyword>
<accession>A0A7N4Q046</accession>
<dbReference type="Pfam" id="PF18150">
    <property type="entry name" value="DUF5600"/>
    <property type="match status" value="1"/>
</dbReference>
<evidence type="ECO:0000313" key="3">
    <source>
        <dbReference type="Ensembl" id="ENSSHAP00000044528.1"/>
    </source>
</evidence>
<dbReference type="Proteomes" id="UP000007648">
    <property type="component" value="Unassembled WGS sequence"/>
</dbReference>
<evidence type="ECO:0000256" key="1">
    <source>
        <dbReference type="SAM" id="MobiDB-lite"/>
    </source>
</evidence>
<name>A0A7N4Q046_SARHA</name>
<organism evidence="3 4">
    <name type="scientific">Sarcophilus harrisii</name>
    <name type="common">Tasmanian devil</name>
    <name type="synonym">Sarcophilus laniarius</name>
    <dbReference type="NCBI Taxonomy" id="9305"/>
    <lineage>
        <taxon>Eukaryota</taxon>
        <taxon>Metazoa</taxon>
        <taxon>Chordata</taxon>
        <taxon>Craniata</taxon>
        <taxon>Vertebrata</taxon>
        <taxon>Euteleostomi</taxon>
        <taxon>Mammalia</taxon>
        <taxon>Metatheria</taxon>
        <taxon>Dasyuromorphia</taxon>
        <taxon>Dasyuridae</taxon>
        <taxon>Sarcophilus</taxon>
    </lineage>
</organism>
<reference evidence="3" key="3">
    <citation type="submission" date="2025-09" db="UniProtKB">
        <authorList>
            <consortium name="Ensembl"/>
        </authorList>
    </citation>
    <scope>IDENTIFICATION</scope>
</reference>
<sequence length="250" mass="26586">MVGPGAPEVRVPLCCCRCGSFLCSPGPGASLIPERWNDLSRLGLSVRPILKPLCLPSAVTSPPRDGCTACPFLLKAERGLLPARAPGLALAWPWGGAGSGGEQHLLGASWVPGAGEGLWVSLLPAPPQVHAHIISYLKKEMPSVFGKENKKKQLIAKLPVIFAKIQLEHQISPGDFPDCEQMQKQLIAKLPVIFAKIQLEHQISPGDFPDCEQMQVSRAQGWAARGSLERSPGGLLEGRGGGCGRGLPHP</sequence>
<reference evidence="3 4" key="1">
    <citation type="journal article" date="2011" name="Proc. Natl. Acad. Sci. U.S.A.">
        <title>Genetic diversity and population structure of the endangered marsupial Sarcophilus harrisii (Tasmanian devil).</title>
        <authorList>
            <person name="Miller W."/>
            <person name="Hayes V.M."/>
            <person name="Ratan A."/>
            <person name="Petersen D.C."/>
            <person name="Wittekindt N.E."/>
            <person name="Miller J."/>
            <person name="Walenz B."/>
            <person name="Knight J."/>
            <person name="Qi J."/>
            <person name="Zhao F."/>
            <person name="Wang Q."/>
            <person name="Bedoya-Reina O.C."/>
            <person name="Katiyar N."/>
            <person name="Tomsho L.P."/>
            <person name="Kasson L.M."/>
            <person name="Hardie R.A."/>
            <person name="Woodbridge P."/>
            <person name="Tindall E.A."/>
            <person name="Bertelsen M.F."/>
            <person name="Dixon D."/>
            <person name="Pyecroft S."/>
            <person name="Helgen K.M."/>
            <person name="Lesk A.M."/>
            <person name="Pringle T.H."/>
            <person name="Patterson N."/>
            <person name="Zhang Y."/>
            <person name="Kreiss A."/>
            <person name="Woods G.M."/>
            <person name="Jones M.E."/>
            <person name="Schuster S.C."/>
        </authorList>
    </citation>
    <scope>NUCLEOTIDE SEQUENCE [LARGE SCALE GENOMIC DNA]</scope>
</reference>
<feature type="region of interest" description="Disordered" evidence="1">
    <location>
        <begin position="226"/>
        <end position="250"/>
    </location>
</feature>